<reference evidence="2 3" key="1">
    <citation type="submission" date="2023-12" db="EMBL/GenBank/DDBJ databases">
        <title>Streptomyces sp. V4-01.</title>
        <authorList>
            <person name="Somphong A."/>
            <person name="Phongsopitanun W."/>
        </authorList>
    </citation>
    <scope>NUCLEOTIDE SEQUENCE [LARGE SCALE GENOMIC DNA]</scope>
    <source>
        <strain evidence="2 3">V4-01</strain>
    </source>
</reference>
<dbReference type="InterPro" id="IPR041413">
    <property type="entry name" value="MLTR_LBD"/>
</dbReference>
<dbReference type="Pfam" id="PF13560">
    <property type="entry name" value="HTH_31"/>
    <property type="match status" value="1"/>
</dbReference>
<protein>
    <submittedName>
        <fullName evidence="2">Helix-turn-helix transcriptional regulator</fullName>
    </submittedName>
</protein>
<dbReference type="PANTHER" id="PTHR35010:SF4">
    <property type="entry name" value="BLL5781 PROTEIN"/>
    <property type="match status" value="1"/>
</dbReference>
<dbReference type="RefSeq" id="WP_330794422.1">
    <property type="nucleotide sequence ID" value="NZ_JAZEWV010000006.1"/>
</dbReference>
<dbReference type="EMBL" id="JAZEWV010000006">
    <property type="protein sequence ID" value="MEE4542493.1"/>
    <property type="molecule type" value="Genomic_DNA"/>
</dbReference>
<keyword evidence="3" id="KW-1185">Reference proteome</keyword>
<dbReference type="PANTHER" id="PTHR35010">
    <property type="entry name" value="BLL4672 PROTEIN-RELATED"/>
    <property type="match status" value="1"/>
</dbReference>
<name>A0ABU7P9K3_9ACTN</name>
<evidence type="ECO:0000313" key="2">
    <source>
        <dbReference type="EMBL" id="MEE4542493.1"/>
    </source>
</evidence>
<gene>
    <name evidence="2" type="ORF">V2S66_11020</name>
</gene>
<evidence type="ECO:0000313" key="3">
    <source>
        <dbReference type="Proteomes" id="UP001344658"/>
    </source>
</evidence>
<proteinExistence type="predicted"/>
<organism evidence="2 3">
    <name type="scientific">Actinacidiphila polyblastidii</name>
    <dbReference type="NCBI Taxonomy" id="3110430"/>
    <lineage>
        <taxon>Bacteria</taxon>
        <taxon>Bacillati</taxon>
        <taxon>Actinomycetota</taxon>
        <taxon>Actinomycetes</taxon>
        <taxon>Kitasatosporales</taxon>
        <taxon>Streptomycetaceae</taxon>
        <taxon>Actinacidiphila</taxon>
    </lineage>
</organism>
<dbReference type="InterPro" id="IPR010982">
    <property type="entry name" value="Lambda_DNA-bd_dom_sf"/>
</dbReference>
<dbReference type="SMART" id="SM00530">
    <property type="entry name" value="HTH_XRE"/>
    <property type="match status" value="1"/>
</dbReference>
<accession>A0ABU7P9K3</accession>
<dbReference type="Gene3D" id="1.10.260.40">
    <property type="entry name" value="lambda repressor-like DNA-binding domains"/>
    <property type="match status" value="1"/>
</dbReference>
<sequence length="273" mass="29848">MSDVGPLLRHWRTARRLSQLALAAEAAVSVRHLCFLETGRSSPSRAMVLRLAEVLDVPLRERNALLLAAGFAPVYRESDLDAPELASVRGALDAILAQQEPFPALVMDRDWDIRYANAGARRFFAFLQGGRTATPPGPPNVLRRMFHPDGVRRHVTNWEEVAEALVRRARREAIGGVTDERARRVLDEVLAYPGVPASLASVDAGAPLLPVVPVRYARAGREFDYFSTVTTLGTPQDVTLQELRIECFFPADDATRSHARHLAASAAAPAASA</sequence>
<feature type="domain" description="HTH cro/C1-type" evidence="1">
    <location>
        <begin position="8"/>
        <end position="62"/>
    </location>
</feature>
<comment type="caution">
    <text evidence="2">The sequence shown here is derived from an EMBL/GenBank/DDBJ whole genome shotgun (WGS) entry which is preliminary data.</text>
</comment>
<dbReference type="InterPro" id="IPR001387">
    <property type="entry name" value="Cro/C1-type_HTH"/>
</dbReference>
<dbReference type="CDD" id="cd00093">
    <property type="entry name" value="HTH_XRE"/>
    <property type="match status" value="1"/>
</dbReference>
<dbReference type="SUPFAM" id="SSF47413">
    <property type="entry name" value="lambda repressor-like DNA-binding domains"/>
    <property type="match status" value="1"/>
</dbReference>
<dbReference type="PROSITE" id="PS50943">
    <property type="entry name" value="HTH_CROC1"/>
    <property type="match status" value="1"/>
</dbReference>
<dbReference type="Gene3D" id="3.30.450.180">
    <property type="match status" value="1"/>
</dbReference>
<dbReference type="Pfam" id="PF17765">
    <property type="entry name" value="MLTR_LBD"/>
    <property type="match status" value="1"/>
</dbReference>
<dbReference type="Proteomes" id="UP001344658">
    <property type="component" value="Unassembled WGS sequence"/>
</dbReference>
<evidence type="ECO:0000259" key="1">
    <source>
        <dbReference type="PROSITE" id="PS50943"/>
    </source>
</evidence>